<comment type="caution">
    <text evidence="1">The sequence shown here is derived from an EMBL/GenBank/DDBJ whole genome shotgun (WGS) entry which is preliminary data.</text>
</comment>
<protein>
    <recommendedName>
        <fullName evidence="3">DUF2125 domain-containing protein</fullName>
    </recommendedName>
</protein>
<gene>
    <name evidence="1" type="ORF">IC63_11965</name>
</gene>
<reference evidence="1 2" key="2">
    <citation type="submission" date="2014-10" db="EMBL/GenBank/DDBJ databases">
        <title>Paracoccus sanguinis sp. nov., isolated from clinical specimens of New York State patients.</title>
        <authorList>
            <person name="Mingle L.A."/>
            <person name="Cole J.A."/>
            <person name="Lapierre P."/>
            <person name="Musser K.A."/>
        </authorList>
    </citation>
    <scope>NUCLEOTIDE SEQUENCE [LARGE SCALE GENOMIC DNA]</scope>
    <source>
        <strain evidence="1 2">HAMBI 3106</strain>
    </source>
</reference>
<dbReference type="STRING" id="690417.IC63_11965"/>
<dbReference type="Pfam" id="PF09898">
    <property type="entry name" value="DUF2125"/>
    <property type="match status" value="1"/>
</dbReference>
<dbReference type="OrthoDB" id="7625707at2"/>
<evidence type="ECO:0008006" key="3">
    <source>
        <dbReference type="Google" id="ProtNLM"/>
    </source>
</evidence>
<accession>A0A099F2T2</accession>
<reference evidence="1 2" key="1">
    <citation type="submission" date="2014-09" db="EMBL/GenBank/DDBJ databases">
        <authorList>
            <person name="McGinnis J.M."/>
            <person name="Wolfgang W.J."/>
        </authorList>
    </citation>
    <scope>NUCLEOTIDE SEQUENCE [LARGE SCALE GENOMIC DNA]</scope>
    <source>
        <strain evidence="1 2">HAMBI 3106</strain>
    </source>
</reference>
<keyword evidence="2" id="KW-1185">Reference proteome</keyword>
<sequence>MRTLFILILLIAGSLAAAWLGGETWLAREAARRIEADPRIESAAVTPLREIDRVGLRLAEVGVETPQGTAQLPALDLWAAPTSPNEFHAALPPQMTVPLGGQPRQVAAQNAVLTLRVSPGNDMAISRAAAASGAVTVDGTALLTALDLDARLAPMGADAPRAARASYVLSGRAEGLTPGGVIAMPPAIAEAGAMSAEGTGRVYLTAPLQPEQAQRPQVVGLASDGVTLRLGDRTARLTGHLAADGEGRAQGAVFVYTADPRGWLDLAAAAGAIPQTGVTLVETTLGAAAALQPDLPPGTPVPPEPAKGELRIPLIFRDGQSFLGPVPLGTAPLLPSLR</sequence>
<dbReference type="Proteomes" id="UP000029917">
    <property type="component" value="Unassembled WGS sequence"/>
</dbReference>
<organism evidence="1 2">
    <name type="scientific">Paracoccus sphaerophysae</name>
    <dbReference type="NCBI Taxonomy" id="690417"/>
    <lineage>
        <taxon>Bacteria</taxon>
        <taxon>Pseudomonadati</taxon>
        <taxon>Pseudomonadota</taxon>
        <taxon>Alphaproteobacteria</taxon>
        <taxon>Rhodobacterales</taxon>
        <taxon>Paracoccaceae</taxon>
        <taxon>Paracoccus</taxon>
    </lineage>
</organism>
<evidence type="ECO:0000313" key="2">
    <source>
        <dbReference type="Proteomes" id="UP000029917"/>
    </source>
</evidence>
<name>A0A099F2T2_9RHOB</name>
<dbReference type="RefSeq" id="WP_084115792.1">
    <property type="nucleotide sequence ID" value="NZ_JRKS01000041.1"/>
</dbReference>
<dbReference type="AlphaFoldDB" id="A0A099F2T2"/>
<dbReference type="InterPro" id="IPR018666">
    <property type="entry name" value="DUF2125"/>
</dbReference>
<dbReference type="EMBL" id="JRKS01000041">
    <property type="protein sequence ID" value="KGJ04526.1"/>
    <property type="molecule type" value="Genomic_DNA"/>
</dbReference>
<evidence type="ECO:0000313" key="1">
    <source>
        <dbReference type="EMBL" id="KGJ04526.1"/>
    </source>
</evidence>
<proteinExistence type="predicted"/>